<keyword evidence="2" id="KW-0560">Oxidoreductase</keyword>
<sequence length="268" mass="28435">MKKTVLITGSTDGIGLATARTLLSMGHRVLLHGRSQSKLDSVYSELSEQFGQNVVFRYRADLSIAQELRSFVAAVRLDHDSLDVLINNAGVFNTAQTVSADNLDIRFMVNTIAPFILTAQLLALLEPQGRVVNLSSAAQAPFSAPELTKPSALSNGTVYAKSKLALTMWSSVLGEKYKDSGPMIVAVNPKSFLGSKMVHEAYGMQGSSVQQGADILVEAALSDAFAQAGGLYFDNDIGQFSAPHSAASDPVLADDLIATLASLSAQLN</sequence>
<dbReference type="InterPro" id="IPR002347">
    <property type="entry name" value="SDR_fam"/>
</dbReference>
<dbReference type="PRINTS" id="PR00080">
    <property type="entry name" value="SDRFAMILY"/>
</dbReference>
<dbReference type="RefSeq" id="WP_063377516.1">
    <property type="nucleotide sequence ID" value="NZ_AUXT01000169.1"/>
</dbReference>
<evidence type="ECO:0000256" key="3">
    <source>
        <dbReference type="RuleBase" id="RU000363"/>
    </source>
</evidence>
<evidence type="ECO:0000256" key="2">
    <source>
        <dbReference type="ARBA" id="ARBA00023002"/>
    </source>
</evidence>
<name>A0A167BHA4_9GAMM</name>
<dbReference type="PRINTS" id="PR00081">
    <property type="entry name" value="GDHRDH"/>
</dbReference>
<organism evidence="4 5">
    <name type="scientific">Pseudoalteromonas luteoviolacea NCIMB 1942</name>
    <dbReference type="NCBI Taxonomy" id="1365253"/>
    <lineage>
        <taxon>Bacteria</taxon>
        <taxon>Pseudomonadati</taxon>
        <taxon>Pseudomonadota</taxon>
        <taxon>Gammaproteobacteria</taxon>
        <taxon>Alteromonadales</taxon>
        <taxon>Pseudoalteromonadaceae</taxon>
        <taxon>Pseudoalteromonas</taxon>
    </lineage>
</organism>
<dbReference type="PANTHER" id="PTHR24320:SF148">
    <property type="entry name" value="NAD(P)-BINDING ROSSMANN-FOLD SUPERFAMILY PROTEIN"/>
    <property type="match status" value="1"/>
</dbReference>
<dbReference type="InterPro" id="IPR036291">
    <property type="entry name" value="NAD(P)-bd_dom_sf"/>
</dbReference>
<dbReference type="PANTHER" id="PTHR24320">
    <property type="entry name" value="RETINOL DEHYDROGENASE"/>
    <property type="match status" value="1"/>
</dbReference>
<comment type="similarity">
    <text evidence="1 3">Belongs to the short-chain dehydrogenases/reductases (SDR) family.</text>
</comment>
<dbReference type="EMBL" id="AUXT01000169">
    <property type="protein sequence ID" value="KZN46537.1"/>
    <property type="molecule type" value="Genomic_DNA"/>
</dbReference>
<evidence type="ECO:0000313" key="5">
    <source>
        <dbReference type="Proteomes" id="UP000076587"/>
    </source>
</evidence>
<evidence type="ECO:0000256" key="1">
    <source>
        <dbReference type="ARBA" id="ARBA00006484"/>
    </source>
</evidence>
<proteinExistence type="inferred from homology"/>
<dbReference type="GO" id="GO:0016491">
    <property type="term" value="F:oxidoreductase activity"/>
    <property type="evidence" value="ECO:0007669"/>
    <property type="project" value="UniProtKB-KW"/>
</dbReference>
<dbReference type="AlphaFoldDB" id="A0A167BHA4"/>
<dbReference type="SUPFAM" id="SSF51735">
    <property type="entry name" value="NAD(P)-binding Rossmann-fold domains"/>
    <property type="match status" value="1"/>
</dbReference>
<dbReference type="OrthoDB" id="109589at2"/>
<dbReference type="Gene3D" id="3.40.50.720">
    <property type="entry name" value="NAD(P)-binding Rossmann-like Domain"/>
    <property type="match status" value="1"/>
</dbReference>
<evidence type="ECO:0000313" key="4">
    <source>
        <dbReference type="EMBL" id="KZN46537.1"/>
    </source>
</evidence>
<dbReference type="Proteomes" id="UP000076587">
    <property type="component" value="Unassembled WGS sequence"/>
</dbReference>
<dbReference type="Pfam" id="PF00106">
    <property type="entry name" value="adh_short"/>
    <property type="match status" value="1"/>
</dbReference>
<evidence type="ECO:0008006" key="6">
    <source>
        <dbReference type="Google" id="ProtNLM"/>
    </source>
</evidence>
<protein>
    <recommendedName>
        <fullName evidence="6">Oxidoreductase</fullName>
    </recommendedName>
</protein>
<dbReference type="PATRIC" id="fig|1365253.3.peg.2951"/>
<reference evidence="4 5" key="1">
    <citation type="submission" date="2013-07" db="EMBL/GenBank/DDBJ databases">
        <title>Comparative Genomic and Metabolomic Analysis of Twelve Strains of Pseudoalteromonas luteoviolacea.</title>
        <authorList>
            <person name="Vynne N.G."/>
            <person name="Mansson M."/>
            <person name="Gram L."/>
        </authorList>
    </citation>
    <scope>NUCLEOTIDE SEQUENCE [LARGE SCALE GENOMIC DNA]</scope>
    <source>
        <strain evidence="4 5">NCIMB 1942</strain>
    </source>
</reference>
<accession>A0A167BHA4</accession>
<comment type="caution">
    <text evidence="4">The sequence shown here is derived from an EMBL/GenBank/DDBJ whole genome shotgun (WGS) entry which is preliminary data.</text>
</comment>
<gene>
    <name evidence="4" type="ORF">N482_12155</name>
</gene>